<evidence type="ECO:0000256" key="1">
    <source>
        <dbReference type="ARBA" id="ARBA00004651"/>
    </source>
</evidence>
<dbReference type="Gene3D" id="1.10.3720.10">
    <property type="entry name" value="MetI-like"/>
    <property type="match status" value="1"/>
</dbReference>
<dbReference type="SUPFAM" id="SSF161098">
    <property type="entry name" value="MetI-like"/>
    <property type="match status" value="1"/>
</dbReference>
<dbReference type="EMBL" id="JBHSBH010000004">
    <property type="protein sequence ID" value="MFC3995443.1"/>
    <property type="molecule type" value="Genomic_DNA"/>
</dbReference>
<feature type="domain" description="ABC transmembrane type-1" evidence="9">
    <location>
        <begin position="96"/>
        <end position="293"/>
    </location>
</feature>
<feature type="region of interest" description="Disordered" evidence="8">
    <location>
        <begin position="307"/>
        <end position="346"/>
    </location>
</feature>
<evidence type="ECO:0000256" key="4">
    <source>
        <dbReference type="ARBA" id="ARBA00022692"/>
    </source>
</evidence>
<name>A0ABV8FK52_9ACTN</name>
<evidence type="ECO:0000313" key="10">
    <source>
        <dbReference type="EMBL" id="MFC3995443.1"/>
    </source>
</evidence>
<evidence type="ECO:0000256" key="2">
    <source>
        <dbReference type="ARBA" id="ARBA00022448"/>
    </source>
</evidence>
<comment type="caution">
    <text evidence="10">The sequence shown here is derived from an EMBL/GenBank/DDBJ whole genome shotgun (WGS) entry which is preliminary data.</text>
</comment>
<dbReference type="CDD" id="cd06261">
    <property type="entry name" value="TM_PBP2"/>
    <property type="match status" value="1"/>
</dbReference>
<dbReference type="InterPro" id="IPR010065">
    <property type="entry name" value="AA_ABC_transptr_permease_3TM"/>
</dbReference>
<evidence type="ECO:0000259" key="9">
    <source>
        <dbReference type="PROSITE" id="PS50928"/>
    </source>
</evidence>
<dbReference type="Pfam" id="PF00528">
    <property type="entry name" value="BPD_transp_1"/>
    <property type="match status" value="1"/>
</dbReference>
<reference evidence="11" key="1">
    <citation type="journal article" date="2019" name="Int. J. Syst. Evol. Microbiol.">
        <title>The Global Catalogue of Microorganisms (GCM) 10K type strain sequencing project: providing services to taxonomists for standard genome sequencing and annotation.</title>
        <authorList>
            <consortium name="The Broad Institute Genomics Platform"/>
            <consortium name="The Broad Institute Genome Sequencing Center for Infectious Disease"/>
            <person name="Wu L."/>
            <person name="Ma J."/>
        </authorList>
    </citation>
    <scope>NUCLEOTIDE SEQUENCE [LARGE SCALE GENOMIC DNA]</scope>
    <source>
        <strain evidence="11">TBRC 1826</strain>
    </source>
</reference>
<organism evidence="10 11">
    <name type="scientific">Nocardiopsis sediminis</name>
    <dbReference type="NCBI Taxonomy" id="1778267"/>
    <lineage>
        <taxon>Bacteria</taxon>
        <taxon>Bacillati</taxon>
        <taxon>Actinomycetota</taxon>
        <taxon>Actinomycetes</taxon>
        <taxon>Streptosporangiales</taxon>
        <taxon>Nocardiopsidaceae</taxon>
        <taxon>Nocardiopsis</taxon>
    </lineage>
</organism>
<evidence type="ECO:0000313" key="11">
    <source>
        <dbReference type="Proteomes" id="UP001595847"/>
    </source>
</evidence>
<evidence type="ECO:0000256" key="3">
    <source>
        <dbReference type="ARBA" id="ARBA00022475"/>
    </source>
</evidence>
<evidence type="ECO:0000256" key="7">
    <source>
        <dbReference type="RuleBase" id="RU363032"/>
    </source>
</evidence>
<keyword evidence="4 7" id="KW-0812">Transmembrane</keyword>
<protein>
    <submittedName>
        <fullName evidence="10">Amino acid ABC transporter permease</fullName>
    </submittedName>
</protein>
<feature type="transmembrane region" description="Helical" evidence="7">
    <location>
        <begin position="130"/>
        <end position="153"/>
    </location>
</feature>
<dbReference type="InterPro" id="IPR035906">
    <property type="entry name" value="MetI-like_sf"/>
</dbReference>
<dbReference type="PROSITE" id="PS50928">
    <property type="entry name" value="ABC_TM1"/>
    <property type="match status" value="1"/>
</dbReference>
<dbReference type="PANTHER" id="PTHR30614:SF21">
    <property type="entry name" value="AMINO ACID ABC TRANSPORTER PERMEASE"/>
    <property type="match status" value="1"/>
</dbReference>
<keyword evidence="5 7" id="KW-1133">Transmembrane helix</keyword>
<evidence type="ECO:0000256" key="5">
    <source>
        <dbReference type="ARBA" id="ARBA00022989"/>
    </source>
</evidence>
<feature type="transmembrane region" description="Helical" evidence="7">
    <location>
        <begin position="91"/>
        <end position="118"/>
    </location>
</feature>
<feature type="compositionally biased region" description="Low complexity" evidence="8">
    <location>
        <begin position="310"/>
        <end position="340"/>
    </location>
</feature>
<keyword evidence="2 7" id="KW-0813">Transport</keyword>
<dbReference type="PANTHER" id="PTHR30614">
    <property type="entry name" value="MEMBRANE COMPONENT OF AMINO ACID ABC TRANSPORTER"/>
    <property type="match status" value="1"/>
</dbReference>
<gene>
    <name evidence="10" type="ORF">ACFOVU_05935</name>
</gene>
<dbReference type="Proteomes" id="UP001595847">
    <property type="component" value="Unassembled WGS sequence"/>
</dbReference>
<comment type="similarity">
    <text evidence="7">Belongs to the binding-protein-dependent transport system permease family.</text>
</comment>
<keyword evidence="3" id="KW-1003">Cell membrane</keyword>
<evidence type="ECO:0000256" key="8">
    <source>
        <dbReference type="SAM" id="MobiDB-lite"/>
    </source>
</evidence>
<feature type="transmembrane region" description="Helical" evidence="7">
    <location>
        <begin position="271"/>
        <end position="294"/>
    </location>
</feature>
<keyword evidence="11" id="KW-1185">Reference proteome</keyword>
<dbReference type="InterPro" id="IPR043429">
    <property type="entry name" value="ArtM/GltK/GlnP/TcyL/YhdX-like"/>
</dbReference>
<keyword evidence="6 7" id="KW-0472">Membrane</keyword>
<feature type="transmembrane region" description="Helical" evidence="7">
    <location>
        <begin position="173"/>
        <end position="197"/>
    </location>
</feature>
<sequence length="346" mass="36157">MSILQAKEPSRLFDTPGPKAVARQRIYSVGALLLGAAFAAWVYLGFNQTWEAVSADPGALLTPDVWRVSETGQWAGPKWEPFLDPALWTGMVLPGMLATLQAAGVSIVLALVFGLVFGIGRLSDHKVIRWVCGAVVEFFRGIPLLMLIFFALASPLAANQLLGVPFGTFVVDPLTAVIVGLTLYNGSVLAEVFRAGINSVPKGQSEAAYSLGMNKTKVMGLILVPQAVSSMMPAIVAQLVVLLKDSALGYIVAFPELLRSFSLVGTRFQNVIPAAIVCAVIYIVINVALSRLAIALERRNARRGKATAKATVAPGVPDVAPTGAAAGGPDAADGGASATPEGPPTP</sequence>
<proteinExistence type="inferred from homology"/>
<feature type="transmembrane region" description="Helical" evidence="7">
    <location>
        <begin position="218"/>
        <end position="241"/>
    </location>
</feature>
<feature type="transmembrane region" description="Helical" evidence="7">
    <location>
        <begin position="26"/>
        <end position="44"/>
    </location>
</feature>
<evidence type="ECO:0000256" key="6">
    <source>
        <dbReference type="ARBA" id="ARBA00023136"/>
    </source>
</evidence>
<dbReference type="NCBIfam" id="TIGR01726">
    <property type="entry name" value="HEQRo_perm_3TM"/>
    <property type="match status" value="1"/>
</dbReference>
<accession>A0ABV8FK52</accession>
<comment type="subcellular location">
    <subcellularLocation>
        <location evidence="1 7">Cell membrane</location>
        <topology evidence="1 7">Multi-pass membrane protein</topology>
    </subcellularLocation>
</comment>
<dbReference type="InterPro" id="IPR000515">
    <property type="entry name" value="MetI-like"/>
</dbReference>
<dbReference type="RefSeq" id="WP_378530559.1">
    <property type="nucleotide sequence ID" value="NZ_JBHSBH010000004.1"/>
</dbReference>